<gene>
    <name evidence="3" type="ORF">Acr_24g0013910</name>
    <name evidence="4" type="ORF">Acr_24g0013930</name>
</gene>
<evidence type="ECO:0000259" key="2">
    <source>
        <dbReference type="Pfam" id="PF24583"/>
    </source>
</evidence>
<organism evidence="3 5">
    <name type="scientific">Actinidia rufa</name>
    <dbReference type="NCBI Taxonomy" id="165716"/>
    <lineage>
        <taxon>Eukaryota</taxon>
        <taxon>Viridiplantae</taxon>
        <taxon>Streptophyta</taxon>
        <taxon>Embryophyta</taxon>
        <taxon>Tracheophyta</taxon>
        <taxon>Spermatophyta</taxon>
        <taxon>Magnoliopsida</taxon>
        <taxon>eudicotyledons</taxon>
        <taxon>Gunneridae</taxon>
        <taxon>Pentapetalae</taxon>
        <taxon>asterids</taxon>
        <taxon>Ericales</taxon>
        <taxon>Actinidiaceae</taxon>
        <taxon>Actinidia</taxon>
    </lineage>
</organism>
<proteinExistence type="predicted"/>
<evidence type="ECO:0000256" key="1">
    <source>
        <dbReference type="SAM" id="Phobius"/>
    </source>
</evidence>
<dbReference type="Proteomes" id="UP000585474">
    <property type="component" value="Unassembled WGS sequence"/>
</dbReference>
<keyword evidence="1" id="KW-0472">Membrane</keyword>
<dbReference type="EMBL" id="BJWL01000024">
    <property type="protein sequence ID" value="GFZ15203.1"/>
    <property type="molecule type" value="Genomic_DNA"/>
</dbReference>
<keyword evidence="5" id="KW-1185">Reference proteome</keyword>
<dbReference type="EMBL" id="BJWL01000024">
    <property type="protein sequence ID" value="GFZ15201.1"/>
    <property type="molecule type" value="Genomic_DNA"/>
</dbReference>
<feature type="transmembrane region" description="Helical" evidence="1">
    <location>
        <begin position="145"/>
        <end position="164"/>
    </location>
</feature>
<keyword evidence="1" id="KW-1133">Transmembrane helix</keyword>
<evidence type="ECO:0000313" key="3">
    <source>
        <dbReference type="EMBL" id="GFZ15201.1"/>
    </source>
</evidence>
<sequence>MTKRYAVLQKKLEELESSLARVFSLRPETTACHHLLSVDFHQRFLFLTNLLQAEIASHPSKPRHLAYIAHRLTQLESAFCDWDLHLTGSNHLDAVSTFSGTESCLDEDGEEEEEKFYEVVEEEEPGEVVGVERSEREEERGIGGWRWLWAVVGAVVTSFVMVRFSDCFDYVEYQACLVPT</sequence>
<dbReference type="OrthoDB" id="1937541at2759"/>
<dbReference type="AlphaFoldDB" id="A0A7J0GWT5"/>
<evidence type="ECO:0000313" key="4">
    <source>
        <dbReference type="EMBL" id="GFZ15203.1"/>
    </source>
</evidence>
<protein>
    <recommendedName>
        <fullName evidence="2">DUF7610 domain-containing protein</fullName>
    </recommendedName>
</protein>
<dbReference type="Pfam" id="PF24583">
    <property type="entry name" value="DUF7610"/>
    <property type="match status" value="1"/>
</dbReference>
<accession>A0A7J0GWT5</accession>
<name>A0A7J0GWT5_9ERIC</name>
<feature type="domain" description="DUF7610" evidence="2">
    <location>
        <begin position="8"/>
        <end position="84"/>
    </location>
</feature>
<keyword evidence="1" id="KW-0812">Transmembrane</keyword>
<comment type="caution">
    <text evidence="3">The sequence shown here is derived from an EMBL/GenBank/DDBJ whole genome shotgun (WGS) entry which is preliminary data.</text>
</comment>
<dbReference type="InterPro" id="IPR056029">
    <property type="entry name" value="DUF7610"/>
</dbReference>
<reference evidence="3 5" key="1">
    <citation type="submission" date="2019-07" db="EMBL/GenBank/DDBJ databases">
        <title>De Novo Assembly of kiwifruit Actinidia rufa.</title>
        <authorList>
            <person name="Sugita-Konishi S."/>
            <person name="Sato K."/>
            <person name="Mori E."/>
            <person name="Abe Y."/>
            <person name="Kisaki G."/>
            <person name="Hamano K."/>
            <person name="Suezawa K."/>
            <person name="Otani M."/>
            <person name="Fukuda T."/>
            <person name="Manabe T."/>
            <person name="Gomi K."/>
            <person name="Tabuchi M."/>
            <person name="Akimitsu K."/>
            <person name="Kataoka I."/>
        </authorList>
    </citation>
    <scope>NUCLEOTIDE SEQUENCE [LARGE SCALE GENOMIC DNA]</scope>
    <source>
        <strain evidence="5">cv. Fuchu</strain>
        <strain evidence="3">Fuchu</strain>
    </source>
</reference>
<evidence type="ECO:0000313" key="5">
    <source>
        <dbReference type="Proteomes" id="UP000585474"/>
    </source>
</evidence>